<proteinExistence type="predicted"/>
<dbReference type="CDD" id="cd19072">
    <property type="entry name" value="AKR_AKR3F1-like"/>
    <property type="match status" value="1"/>
</dbReference>
<dbReference type="Gene3D" id="3.20.20.100">
    <property type="entry name" value="NADP-dependent oxidoreductase domain"/>
    <property type="match status" value="1"/>
</dbReference>
<dbReference type="InterPro" id="IPR036812">
    <property type="entry name" value="NAD(P)_OxRdtase_dom_sf"/>
</dbReference>
<name>A0A7C4H929_STAMA</name>
<dbReference type="PANTHER" id="PTHR43638">
    <property type="entry name" value="OXIDOREDUCTASE, ALDO/KETO REDUCTASE FAMILY PROTEIN"/>
    <property type="match status" value="1"/>
</dbReference>
<dbReference type="PRINTS" id="PR00069">
    <property type="entry name" value="ALDKETRDTASE"/>
</dbReference>
<comment type="caution">
    <text evidence="2">The sequence shown here is derived from an EMBL/GenBank/DDBJ whole genome shotgun (WGS) entry which is preliminary data.</text>
</comment>
<reference evidence="2" key="1">
    <citation type="journal article" date="2020" name="mSystems">
        <title>Genome- and Community-Level Interaction Insights into Carbon Utilization and Element Cycling Functions of Hydrothermarchaeota in Hydrothermal Sediment.</title>
        <authorList>
            <person name="Zhou Z."/>
            <person name="Liu Y."/>
            <person name="Xu W."/>
            <person name="Pan J."/>
            <person name="Luo Z.H."/>
            <person name="Li M."/>
        </authorList>
    </citation>
    <scope>NUCLEOTIDE SEQUENCE [LARGE SCALE GENOMIC DNA]</scope>
    <source>
        <strain evidence="2">SpSt-642</strain>
    </source>
</reference>
<gene>
    <name evidence="2" type="ORF">ENU14_02820</name>
</gene>
<dbReference type="InterPro" id="IPR018170">
    <property type="entry name" value="Aldo/ket_reductase_CS"/>
</dbReference>
<feature type="domain" description="NADP-dependent oxidoreductase" evidence="1">
    <location>
        <begin position="21"/>
        <end position="259"/>
    </location>
</feature>
<organism evidence="2">
    <name type="scientific">Staphylothermus marinus</name>
    <dbReference type="NCBI Taxonomy" id="2280"/>
    <lineage>
        <taxon>Archaea</taxon>
        <taxon>Thermoproteota</taxon>
        <taxon>Thermoprotei</taxon>
        <taxon>Desulfurococcales</taxon>
        <taxon>Desulfurococcaceae</taxon>
        <taxon>Staphylothermus</taxon>
    </lineage>
</organism>
<dbReference type="EMBL" id="DTBJ01000020">
    <property type="protein sequence ID" value="HGM58506.1"/>
    <property type="molecule type" value="Genomic_DNA"/>
</dbReference>
<dbReference type="AlphaFoldDB" id="A0A7C4H929"/>
<dbReference type="InterPro" id="IPR023210">
    <property type="entry name" value="NADP_OxRdtase_dom"/>
</dbReference>
<protein>
    <submittedName>
        <fullName evidence="2">Aldo/keto reductase</fullName>
    </submittedName>
</protein>
<dbReference type="PANTHER" id="PTHR43638:SF3">
    <property type="entry name" value="ALDEHYDE REDUCTASE"/>
    <property type="match status" value="1"/>
</dbReference>
<dbReference type="PROSITE" id="PS00062">
    <property type="entry name" value="ALDOKETO_REDUCTASE_2"/>
    <property type="match status" value="1"/>
</dbReference>
<dbReference type="GO" id="GO:0016491">
    <property type="term" value="F:oxidoreductase activity"/>
    <property type="evidence" value="ECO:0007669"/>
    <property type="project" value="InterPro"/>
</dbReference>
<evidence type="ECO:0000259" key="1">
    <source>
        <dbReference type="Pfam" id="PF00248"/>
    </source>
</evidence>
<dbReference type="InterPro" id="IPR020471">
    <property type="entry name" value="AKR"/>
</dbReference>
<dbReference type="Pfam" id="PF00248">
    <property type="entry name" value="Aldo_ket_red"/>
    <property type="match status" value="1"/>
</dbReference>
<dbReference type="SUPFAM" id="SSF51430">
    <property type="entry name" value="NAD(P)-linked oxidoreductase"/>
    <property type="match status" value="1"/>
</dbReference>
<sequence>MTINYSDKVYIGKTDEKVFAIGLGTWNIRDYSRARKVFLYAFQHGVDNVDTAEMYDNGYAEVFVGNVVREYGRENIFITTKMLPNHLISSDNVLKAGLRAIRRMNIEYVDLFLIHWPNTSLPIREQIRNFEILVEKGISRYIGVSNFNRIELEEAINSTKKTDIVVNQVHYSVLNKNIEKDLYPFMLEKKVTLQAYSPIEQGKVKYHRILREIADKIGKTPIQIALNYVISHPNTIAVVKTENIDHLIEILGSTGWRLPVEYLEILSRI</sequence>
<evidence type="ECO:0000313" key="2">
    <source>
        <dbReference type="EMBL" id="HGM58506.1"/>
    </source>
</evidence>
<accession>A0A7C4H929</accession>